<evidence type="ECO:0000256" key="2">
    <source>
        <dbReference type="ARBA" id="ARBA00022475"/>
    </source>
</evidence>
<evidence type="ECO:0000256" key="1">
    <source>
        <dbReference type="ARBA" id="ARBA00004651"/>
    </source>
</evidence>
<evidence type="ECO:0000256" key="6">
    <source>
        <dbReference type="SAM" id="Phobius"/>
    </source>
</evidence>
<keyword evidence="5 6" id="KW-0472">Membrane</keyword>
<keyword evidence="4 6" id="KW-1133">Transmembrane helix</keyword>
<evidence type="ECO:0000313" key="7">
    <source>
        <dbReference type="EMBL" id="GAA4837027.1"/>
    </source>
</evidence>
<feature type="transmembrane region" description="Helical" evidence="6">
    <location>
        <begin position="343"/>
        <end position="363"/>
    </location>
</feature>
<name>A0ABP9DA83_9BACT</name>
<sequence>MINKLKYLVGKDLGLDVYGELYFYFALSLVPVSLPLAVLLASLMTFGNLGQHSEITAIKASGISMLRVLRPVAVVTILVVIAGLIYNDTVVPWSNLKGYRLLYDVRQKKPALELTEGAFYEGLEGYSIKVQKKLADDRSLEDVIIYKHKGNKGNKEVVLAKSGTMESVMNDTYLLMRLFNGKAYSEQKNNNQGDDLQFVVNQFDTAQFFFSLESFGMKETKEDLFKGHNLMKPRMQLQHEQDSVAGAMQEYNTMLVRNFESQFYYNNALNTGKYKPLEEVGLEPITLKGRYFDPEKLSTKVRILSSAYNSAMSFSNIVNSNVSRMNNQMRQQARYQVDINKRFTSSIAILVMFLIGAPLGAIIKKGGLGVPVIVSILFFVIYYVTTITGEKMAKELLIDPMIGSWVSNFFLAIIGIFFLYQAKNDVRLFDADYYSVLFKRFFSKEDKK</sequence>
<accession>A0ABP9DA83</accession>
<protein>
    <recommendedName>
        <fullName evidence="9">Permease</fullName>
    </recommendedName>
</protein>
<comment type="caution">
    <text evidence="7">The sequence shown here is derived from an EMBL/GenBank/DDBJ whole genome shotgun (WGS) entry which is preliminary data.</text>
</comment>
<evidence type="ECO:0000256" key="5">
    <source>
        <dbReference type="ARBA" id="ARBA00023136"/>
    </source>
</evidence>
<evidence type="ECO:0000256" key="4">
    <source>
        <dbReference type="ARBA" id="ARBA00022989"/>
    </source>
</evidence>
<dbReference type="PANTHER" id="PTHR33529:SF6">
    <property type="entry name" value="YJGP_YJGQ FAMILY PERMEASE"/>
    <property type="match status" value="1"/>
</dbReference>
<reference evidence="8" key="1">
    <citation type="journal article" date="2019" name="Int. J. Syst. Evol. Microbiol.">
        <title>The Global Catalogue of Microorganisms (GCM) 10K type strain sequencing project: providing services to taxonomists for standard genome sequencing and annotation.</title>
        <authorList>
            <consortium name="The Broad Institute Genomics Platform"/>
            <consortium name="The Broad Institute Genome Sequencing Center for Infectious Disease"/>
            <person name="Wu L."/>
            <person name="Ma J."/>
        </authorList>
    </citation>
    <scope>NUCLEOTIDE SEQUENCE [LARGE SCALE GENOMIC DNA]</scope>
    <source>
        <strain evidence="8">JCM 18326</strain>
    </source>
</reference>
<organism evidence="7 8">
    <name type="scientific">Algivirga pacifica</name>
    <dbReference type="NCBI Taxonomy" id="1162670"/>
    <lineage>
        <taxon>Bacteria</taxon>
        <taxon>Pseudomonadati</taxon>
        <taxon>Bacteroidota</taxon>
        <taxon>Cytophagia</taxon>
        <taxon>Cytophagales</taxon>
        <taxon>Flammeovirgaceae</taxon>
        <taxon>Algivirga</taxon>
    </lineage>
</organism>
<feature type="transmembrane region" description="Helical" evidence="6">
    <location>
        <begin position="401"/>
        <end position="420"/>
    </location>
</feature>
<gene>
    <name evidence="7" type="ORF">GCM10023331_22830</name>
</gene>
<dbReference type="Pfam" id="PF03739">
    <property type="entry name" value="LptF_LptG"/>
    <property type="match status" value="1"/>
</dbReference>
<evidence type="ECO:0000256" key="3">
    <source>
        <dbReference type="ARBA" id="ARBA00022692"/>
    </source>
</evidence>
<keyword evidence="8" id="KW-1185">Reference proteome</keyword>
<keyword evidence="3 6" id="KW-0812">Transmembrane</keyword>
<keyword evidence="2" id="KW-1003">Cell membrane</keyword>
<dbReference type="Proteomes" id="UP001500298">
    <property type="component" value="Unassembled WGS sequence"/>
</dbReference>
<feature type="transmembrane region" description="Helical" evidence="6">
    <location>
        <begin position="370"/>
        <end position="389"/>
    </location>
</feature>
<proteinExistence type="predicted"/>
<evidence type="ECO:0000313" key="8">
    <source>
        <dbReference type="Proteomes" id="UP001500298"/>
    </source>
</evidence>
<feature type="transmembrane region" description="Helical" evidence="6">
    <location>
        <begin position="68"/>
        <end position="86"/>
    </location>
</feature>
<feature type="transmembrane region" description="Helical" evidence="6">
    <location>
        <begin position="21"/>
        <end position="47"/>
    </location>
</feature>
<dbReference type="InterPro" id="IPR005495">
    <property type="entry name" value="LptG/LptF_permease"/>
</dbReference>
<comment type="subcellular location">
    <subcellularLocation>
        <location evidence="1">Cell membrane</location>
        <topology evidence="1">Multi-pass membrane protein</topology>
    </subcellularLocation>
</comment>
<dbReference type="PANTHER" id="PTHR33529">
    <property type="entry name" value="SLR0882 PROTEIN-RELATED"/>
    <property type="match status" value="1"/>
</dbReference>
<evidence type="ECO:0008006" key="9">
    <source>
        <dbReference type="Google" id="ProtNLM"/>
    </source>
</evidence>
<dbReference type="EMBL" id="BAABJX010000033">
    <property type="protein sequence ID" value="GAA4837027.1"/>
    <property type="molecule type" value="Genomic_DNA"/>
</dbReference>